<evidence type="ECO:0000313" key="2">
    <source>
        <dbReference type="Proteomes" id="UP000005207"/>
    </source>
</evidence>
<reference evidence="1" key="3">
    <citation type="submission" date="2025-09" db="UniProtKB">
        <authorList>
            <consortium name="Ensembl"/>
        </authorList>
    </citation>
    <scope>IDENTIFICATION</scope>
</reference>
<dbReference type="Ensembl" id="ENSONIT00000071662.1">
    <property type="protein sequence ID" value="ENSONIP00000029425.1"/>
    <property type="gene ID" value="ENSONIG00000030907.1"/>
</dbReference>
<accession>A0A669B227</accession>
<dbReference type="AlphaFoldDB" id="A0A669B227"/>
<evidence type="ECO:0000313" key="1">
    <source>
        <dbReference type="Ensembl" id="ENSONIP00000029425.1"/>
    </source>
</evidence>
<name>A0A669B227_ORENI</name>
<protein>
    <submittedName>
        <fullName evidence="1">Uncharacterized protein</fullName>
    </submittedName>
</protein>
<dbReference type="InParanoid" id="A0A669B227"/>
<sequence>MPIWSVMWSQVPGVPKTLLAMVFTFSCLNSGEVRVMVILTTFSIWERTRFRLSASRATTVRLPTRSSDGTKTCHS</sequence>
<proteinExistence type="predicted"/>
<dbReference type="OMA" id="WERTRFR"/>
<dbReference type="Proteomes" id="UP000005207">
    <property type="component" value="Linkage group LG13"/>
</dbReference>
<dbReference type="GeneTree" id="ENSGT00940000177979"/>
<organism evidence="1 2">
    <name type="scientific">Oreochromis niloticus</name>
    <name type="common">Nile tilapia</name>
    <name type="synonym">Tilapia nilotica</name>
    <dbReference type="NCBI Taxonomy" id="8128"/>
    <lineage>
        <taxon>Eukaryota</taxon>
        <taxon>Metazoa</taxon>
        <taxon>Chordata</taxon>
        <taxon>Craniata</taxon>
        <taxon>Vertebrata</taxon>
        <taxon>Euteleostomi</taxon>
        <taxon>Actinopterygii</taxon>
        <taxon>Neopterygii</taxon>
        <taxon>Teleostei</taxon>
        <taxon>Neoteleostei</taxon>
        <taxon>Acanthomorphata</taxon>
        <taxon>Ovalentaria</taxon>
        <taxon>Cichlomorphae</taxon>
        <taxon>Cichliformes</taxon>
        <taxon>Cichlidae</taxon>
        <taxon>African cichlids</taxon>
        <taxon>Pseudocrenilabrinae</taxon>
        <taxon>Oreochromini</taxon>
        <taxon>Oreochromis</taxon>
    </lineage>
</organism>
<keyword evidence="2" id="KW-1185">Reference proteome</keyword>
<reference evidence="1" key="2">
    <citation type="submission" date="2025-08" db="UniProtKB">
        <authorList>
            <consortium name="Ensembl"/>
        </authorList>
    </citation>
    <scope>IDENTIFICATION</scope>
</reference>
<reference evidence="2" key="1">
    <citation type="submission" date="2012-01" db="EMBL/GenBank/DDBJ databases">
        <title>The Genome Sequence of Oreochromis niloticus (Nile Tilapia).</title>
        <authorList>
            <consortium name="Broad Institute Genome Assembly Team"/>
            <consortium name="Broad Institute Sequencing Platform"/>
            <person name="Di Palma F."/>
            <person name="Johnson J."/>
            <person name="Lander E.S."/>
            <person name="Lindblad-Toh K."/>
        </authorList>
    </citation>
    <scope>NUCLEOTIDE SEQUENCE [LARGE SCALE GENOMIC DNA]</scope>
</reference>